<reference evidence="3 4" key="1">
    <citation type="submission" date="2016-04" db="EMBL/GenBank/DDBJ databases">
        <title>Complete genome sequence of Thermococcus pacificus type strain P4.</title>
        <authorList>
            <person name="Oger P.M."/>
        </authorList>
    </citation>
    <scope>NUCLEOTIDE SEQUENCE [LARGE SCALE GENOMIC DNA]</scope>
    <source>
        <strain evidence="3 4">P-4</strain>
    </source>
</reference>
<comment type="similarity">
    <text evidence="1 2">Belongs to the UPF0127 family.</text>
</comment>
<dbReference type="RefSeq" id="WP_088854290.1">
    <property type="nucleotide sequence ID" value="NZ_CP015102.1"/>
</dbReference>
<evidence type="ECO:0000313" key="4">
    <source>
        <dbReference type="Proteomes" id="UP000197418"/>
    </source>
</evidence>
<dbReference type="GeneID" id="33315953"/>
<name>A0A218P8H8_9EURY</name>
<protein>
    <recommendedName>
        <fullName evidence="2">UPF0127 protein A3L08_06750</fullName>
    </recommendedName>
</protein>
<evidence type="ECO:0000256" key="2">
    <source>
        <dbReference type="HAMAP-Rule" id="MF_00263"/>
    </source>
</evidence>
<gene>
    <name evidence="3" type="ORF">A3L08_06750</name>
</gene>
<dbReference type="AlphaFoldDB" id="A0A218P8H8"/>
<sequence>MITNETKGRVWHGPVRMADTFFKRFRGLMLAKNINYALVFVLPAETKANASIHMFFMLSEIDVIWLDSARRVVDFKRAKKWRLYSPKKAAKYIIEGPVGLIRTLEVEEGDLIDWSPTEEKGKAIPVKSLLPGKIDLNGSKNGVAMVESVKEVRADSPRPREG</sequence>
<evidence type="ECO:0000313" key="3">
    <source>
        <dbReference type="EMBL" id="ASJ07040.1"/>
    </source>
</evidence>
<dbReference type="EMBL" id="CP015102">
    <property type="protein sequence ID" value="ASJ07040.1"/>
    <property type="molecule type" value="Genomic_DNA"/>
</dbReference>
<dbReference type="Gene3D" id="2.60.120.1140">
    <property type="entry name" value="Protein of unknown function DUF192"/>
    <property type="match status" value="1"/>
</dbReference>
<accession>A0A218P8H8</accession>
<dbReference type="InterPro" id="IPR022906">
    <property type="entry name" value="UPF0127"/>
</dbReference>
<dbReference type="InterPro" id="IPR003795">
    <property type="entry name" value="DUF192"/>
</dbReference>
<dbReference type="InterPro" id="IPR038695">
    <property type="entry name" value="Saro_0823-like_sf"/>
</dbReference>
<dbReference type="OrthoDB" id="64208at2157"/>
<dbReference type="Pfam" id="PF02643">
    <property type="entry name" value="DUF192"/>
    <property type="match status" value="1"/>
</dbReference>
<proteinExistence type="inferred from homology"/>
<organism evidence="3 4">
    <name type="scientific">Thermococcus pacificus</name>
    <dbReference type="NCBI Taxonomy" id="71998"/>
    <lineage>
        <taxon>Archaea</taxon>
        <taxon>Methanobacteriati</taxon>
        <taxon>Methanobacteriota</taxon>
        <taxon>Thermococci</taxon>
        <taxon>Thermococcales</taxon>
        <taxon>Thermococcaceae</taxon>
        <taxon>Thermococcus</taxon>
    </lineage>
</organism>
<keyword evidence="4" id="KW-1185">Reference proteome</keyword>
<dbReference type="NCBIfam" id="NF002996">
    <property type="entry name" value="PRK03760.1"/>
    <property type="match status" value="1"/>
</dbReference>
<dbReference type="KEGG" id="tpaf:A3L08_06750"/>
<dbReference type="Proteomes" id="UP000197418">
    <property type="component" value="Chromosome"/>
</dbReference>
<evidence type="ECO:0000256" key="1">
    <source>
        <dbReference type="ARBA" id="ARBA00010151"/>
    </source>
</evidence>
<dbReference type="HAMAP" id="MF_00263">
    <property type="entry name" value="UPF0127"/>
    <property type="match status" value="1"/>
</dbReference>